<dbReference type="InterPro" id="IPR007561">
    <property type="entry name" value="Cell_div_SepF/SepF-rel"/>
</dbReference>
<evidence type="ECO:0000313" key="2">
    <source>
        <dbReference type="Proteomes" id="UP000646946"/>
    </source>
</evidence>
<reference evidence="1 2" key="1">
    <citation type="journal article" name="Nat. Commun.">
        <title>Undinarchaeota illuminate DPANN phylogeny and the impact of gene transfer on archaeal evolution.</title>
        <authorList>
            <person name="Dombrowski N."/>
            <person name="Williams T.A."/>
            <person name="Sun J."/>
            <person name="Woodcroft B.J."/>
            <person name="Lee J.H."/>
            <person name="Minh B.Q."/>
            <person name="Rinke C."/>
            <person name="Spang A."/>
        </authorList>
    </citation>
    <scope>NUCLEOTIDE SEQUENCE [LARGE SCALE GENOMIC DNA]</scope>
    <source>
        <strain evidence="1">MAG_bin1129</strain>
    </source>
</reference>
<keyword evidence="2" id="KW-1185">Reference proteome</keyword>
<dbReference type="GO" id="GO:0051301">
    <property type="term" value="P:cell division"/>
    <property type="evidence" value="ECO:0007669"/>
    <property type="project" value="UniProtKB-KW"/>
</dbReference>
<dbReference type="Proteomes" id="UP000646946">
    <property type="component" value="Unassembled WGS sequence"/>
</dbReference>
<comment type="caution">
    <text evidence="1">The sequence shown here is derived from an EMBL/GenBank/DDBJ whole genome shotgun (WGS) entry which is preliminary data.</text>
</comment>
<keyword evidence="1" id="KW-0132">Cell division</keyword>
<accession>A0A832USA1</accession>
<dbReference type="Pfam" id="PF04472">
    <property type="entry name" value="SepF"/>
    <property type="match status" value="1"/>
</dbReference>
<name>A0A832USA1_9ARCH</name>
<evidence type="ECO:0000313" key="1">
    <source>
        <dbReference type="EMBL" id="HIK00617.1"/>
    </source>
</evidence>
<keyword evidence="1" id="KW-0131">Cell cycle</keyword>
<dbReference type="EMBL" id="DVAB01000029">
    <property type="protein sequence ID" value="HIK00617.1"/>
    <property type="molecule type" value="Genomic_DNA"/>
</dbReference>
<dbReference type="AlphaFoldDB" id="A0A832USA1"/>
<sequence>MGILDNLFKSARLSASQEPRYMEVEWSKEAADGKSFIRVVNFNEYTDTDVVLNYLRDRNNIVILKIKPRLLQEKMELKRALKRIQRTAAAIGGDMAGLKEDVILITPPDVTIWRGEHPVVQTSAQMSTPAEL</sequence>
<dbReference type="InterPro" id="IPR038594">
    <property type="entry name" value="SepF-like_sf"/>
</dbReference>
<dbReference type="Gene3D" id="3.30.110.150">
    <property type="entry name" value="SepF-like protein"/>
    <property type="match status" value="1"/>
</dbReference>
<gene>
    <name evidence="1" type="primary">sepF</name>
    <name evidence="1" type="ORF">H1016_03690</name>
</gene>
<organism evidence="1 2">
    <name type="scientific">Candidatus Naiadarchaeum limnaeum</name>
    <dbReference type="NCBI Taxonomy" id="2756139"/>
    <lineage>
        <taxon>Archaea</taxon>
        <taxon>Candidatus Undinarchaeota</taxon>
        <taxon>Candidatus Undinarchaeia</taxon>
        <taxon>Candidatus Naiadarchaeales</taxon>
        <taxon>Candidatus Naiadarchaeaceae</taxon>
        <taxon>Candidatus Naiadarchaeum</taxon>
    </lineage>
</organism>
<protein>
    <submittedName>
        <fullName evidence="1">Cell division protein SepF</fullName>
    </submittedName>
</protein>
<proteinExistence type="predicted"/>